<evidence type="ECO:0000313" key="2">
    <source>
        <dbReference type="EMBL" id="GIE47063.1"/>
    </source>
</evidence>
<dbReference type="SUPFAM" id="SSF56112">
    <property type="entry name" value="Protein kinase-like (PK-like)"/>
    <property type="match status" value="1"/>
</dbReference>
<organism evidence="2 3">
    <name type="scientific">Actinoplanes nipponensis</name>
    <dbReference type="NCBI Taxonomy" id="135950"/>
    <lineage>
        <taxon>Bacteria</taxon>
        <taxon>Bacillati</taxon>
        <taxon>Actinomycetota</taxon>
        <taxon>Actinomycetes</taxon>
        <taxon>Micromonosporales</taxon>
        <taxon>Micromonosporaceae</taxon>
        <taxon>Actinoplanes</taxon>
    </lineage>
</organism>
<proteinExistence type="predicted"/>
<dbReference type="EMBL" id="BOMQ01000008">
    <property type="protein sequence ID" value="GIE47063.1"/>
    <property type="molecule type" value="Genomic_DNA"/>
</dbReference>
<dbReference type="InterPro" id="IPR011009">
    <property type="entry name" value="Kinase-like_dom_sf"/>
</dbReference>
<reference evidence="2" key="1">
    <citation type="submission" date="2021-01" db="EMBL/GenBank/DDBJ databases">
        <title>Whole genome shotgun sequence of Actinoplanes nipponensis NBRC 14063.</title>
        <authorList>
            <person name="Komaki H."/>
            <person name="Tamura T."/>
        </authorList>
    </citation>
    <scope>NUCLEOTIDE SEQUENCE</scope>
    <source>
        <strain evidence="2">NBRC 14063</strain>
    </source>
</reference>
<accession>A0A919JC24</accession>
<sequence length="307" mass="32840">MIATAWRPAWAQLPVEVRELVDTCLGAPVRTATAQAGGFTPGIAARVVLADGSRAFLKGIQADDESVTAYRDEARYAALLDAEVPTPRLRFTAQARGWVVLAFDDVDGRHPDLRVPAERDAVLATVHRLATALTPAAGAGLPAVEDTLAPLATGWRQYASDGPPADLDPWSSRHLERLAGLEAGWAAGITGDTLLHADLRPDNILLTPAGEVVVVDWARACVGAPWVDLVLLLASADGVDADRVVRTHPLGRDVPDPAVDAFLCALAGCFARECRGPDLHRSPRLRGFQAATARRTLAWLARRTGWR</sequence>
<name>A0A919JC24_9ACTN</name>
<gene>
    <name evidence="2" type="ORF">Ani05nite_05970</name>
</gene>
<dbReference type="AlphaFoldDB" id="A0A919JC24"/>
<evidence type="ECO:0000313" key="3">
    <source>
        <dbReference type="Proteomes" id="UP000647172"/>
    </source>
</evidence>
<comment type="caution">
    <text evidence="2">The sequence shown here is derived from an EMBL/GenBank/DDBJ whole genome shotgun (WGS) entry which is preliminary data.</text>
</comment>
<keyword evidence="3" id="KW-1185">Reference proteome</keyword>
<dbReference type="RefSeq" id="WP_203764264.1">
    <property type="nucleotide sequence ID" value="NZ_BAAAYJ010000103.1"/>
</dbReference>
<dbReference type="Proteomes" id="UP000647172">
    <property type="component" value="Unassembled WGS sequence"/>
</dbReference>
<dbReference type="InterPro" id="IPR002575">
    <property type="entry name" value="Aminoglycoside_PTrfase"/>
</dbReference>
<dbReference type="Gene3D" id="3.90.1200.10">
    <property type="match status" value="1"/>
</dbReference>
<protein>
    <recommendedName>
        <fullName evidence="1">Aminoglycoside phosphotransferase domain-containing protein</fullName>
    </recommendedName>
</protein>
<dbReference type="Pfam" id="PF01636">
    <property type="entry name" value="APH"/>
    <property type="match status" value="1"/>
</dbReference>
<feature type="domain" description="Aminoglycoside phosphotransferase" evidence="1">
    <location>
        <begin position="50"/>
        <end position="237"/>
    </location>
</feature>
<evidence type="ECO:0000259" key="1">
    <source>
        <dbReference type="Pfam" id="PF01636"/>
    </source>
</evidence>